<proteinExistence type="evidence at transcript level"/>
<evidence type="ECO:0000313" key="2">
    <source>
        <dbReference type="EMBL" id="AQS80531.1"/>
    </source>
</evidence>
<accession>A0A1S6JQ42</accession>
<name>A0A1S6JQ42_9CAEN</name>
<reference evidence="2" key="1">
    <citation type="journal article" date="2017" name="Peptides">
        <title>Neuropeptides encoded within a neural transcriptome of the giant triton snail Charonia tritonis, a Crown-of-Thorns Starfish predator.</title>
        <authorList>
            <person name="Bose U."/>
            <person name="Suwansa-Ard S."/>
            <person name="Maikaeo L."/>
            <person name="Motti C.A."/>
            <person name="Hall M.R."/>
            <person name="Cummins S.F."/>
        </authorList>
    </citation>
    <scope>NUCLEOTIDE SEQUENCE</scope>
    <source>
        <tissue evidence="2">Nervous tissue</tissue>
    </source>
</reference>
<sequence>MTSPPRRQTFLTLTLITLLLSGALARSLRDENMQNVLRGIMAEDEAEPSEFDTLLHRLLIPVDEYTPRSSAAESVHLKRSWADDDKRVFNVPEPMKRKMFWTPLGHLPASARMGRPQAGLRPHMEVSGSSVFRYG</sequence>
<evidence type="ECO:0000256" key="1">
    <source>
        <dbReference type="SAM" id="SignalP"/>
    </source>
</evidence>
<feature type="signal peptide" evidence="1">
    <location>
        <begin position="1"/>
        <end position="25"/>
    </location>
</feature>
<protein>
    <submittedName>
        <fullName evidence="2">NKY</fullName>
    </submittedName>
</protein>
<dbReference type="AlphaFoldDB" id="A0A1S6JQ42"/>
<organism evidence="2">
    <name type="scientific">Charonia tritonis</name>
    <name type="common">giant triton snail</name>
    <dbReference type="NCBI Taxonomy" id="1960912"/>
    <lineage>
        <taxon>Eukaryota</taxon>
        <taxon>Metazoa</taxon>
        <taxon>Spiralia</taxon>
        <taxon>Lophotrochozoa</taxon>
        <taxon>Mollusca</taxon>
        <taxon>Gastropoda</taxon>
        <taxon>Caenogastropoda</taxon>
        <taxon>Littorinimorpha</taxon>
        <taxon>Tonnoidea</taxon>
        <taxon>Ranellidae</taxon>
        <taxon>Charonia</taxon>
    </lineage>
</organism>
<feature type="chain" id="PRO_5012300589" evidence="1">
    <location>
        <begin position="26"/>
        <end position="135"/>
    </location>
</feature>
<dbReference type="EMBL" id="KY288000">
    <property type="protein sequence ID" value="AQS80531.1"/>
    <property type="molecule type" value="mRNA"/>
</dbReference>
<keyword evidence="1" id="KW-0732">Signal</keyword>